<evidence type="ECO:0000256" key="2">
    <source>
        <dbReference type="SAM" id="Phobius"/>
    </source>
</evidence>
<dbReference type="HOGENOM" id="CLU_371125_0_0_1"/>
<feature type="compositionally biased region" description="Polar residues" evidence="1">
    <location>
        <begin position="228"/>
        <end position="259"/>
    </location>
</feature>
<accession>B8C8D9</accession>
<evidence type="ECO:0000256" key="1">
    <source>
        <dbReference type="SAM" id="MobiDB-lite"/>
    </source>
</evidence>
<name>B8C8D9_THAPS</name>
<dbReference type="PaxDb" id="35128-Thaps8092"/>
<gene>
    <name evidence="3" type="ORF">THAPSDRAFT_8092</name>
</gene>
<feature type="transmembrane region" description="Helical" evidence="2">
    <location>
        <begin position="358"/>
        <end position="377"/>
    </location>
</feature>
<dbReference type="InParanoid" id="B8C8D9"/>
<feature type="compositionally biased region" description="Polar residues" evidence="1">
    <location>
        <begin position="29"/>
        <end position="58"/>
    </location>
</feature>
<feature type="region of interest" description="Disordered" evidence="1">
    <location>
        <begin position="382"/>
        <end position="420"/>
    </location>
</feature>
<feature type="compositionally biased region" description="Basic and acidic residues" evidence="1">
    <location>
        <begin position="9"/>
        <end position="27"/>
    </location>
</feature>
<feature type="region of interest" description="Disordered" evidence="1">
    <location>
        <begin position="169"/>
        <end position="286"/>
    </location>
</feature>
<sequence length="750" mass="82719">MSYSMRKVFSRENGKESDTDMNIRETDGLNDSANSADTNGVSSYSSVDANADCNNNSGLHRVSSKVKGKYTSGDNIGNVEAVLKTPSPSVSPPRRDYAMRKVASTPYGSSSPSSFNASANANSGISYAMKKVFSRESEKDWDTNEIEGLVSRVSSRLLDEGEGAELVWDEFGGEDTHDDGSDEYIANEGRPTNNKKHAHFQEEEEEKGAPSKNKVSGGYSLRRIFSTPHGNQQQQRKYRATPSSFASSELTRTASYDNHSSSSSSLYHDEEHTTNSKGGSKLNTPITLVRRPISRLKTNKDGNGKSNVHGISKGKAVDEDDVTVAESIDSNFSGRASSNKEGRKEHYSKLKRVFSKKVIAAMMLTAFGVVGVGVFLATSGQKHDDGGGTVNSSQNTNSASSVWSANNDSGGGDPENKVPTSVIQESDSASLFAAEDTDPPTSSPSNAPTTQPPTSQPSSSPTKDSTITFYIMADAPYSDYERNTVVPNVIDDLPSDAEFLVHLGDLQYAQEDQCREFAYIEASAALRRSKVPVFVLPGDNDMNDCDDHDEGVYFWKKYFYKIDEEWNHSFDLTRWGELDESFSFLHNGVLFFGINIIGGSPYSNTEKKNRHAEILSRLKSTMNARKDEYELVVLLGHAEPSSDHNDLFRGSDGLATFVEDMGKPFIHFHGDHHWWYEEEGSFGVDNYMRISLDSLITEENEVAPPIKVMIDSKRKNPVRVSRRKSGWDVDCCSNGWPRLSDDDETSEDEI</sequence>
<feature type="region of interest" description="Disordered" evidence="1">
    <location>
        <begin position="1"/>
        <end position="74"/>
    </location>
</feature>
<keyword evidence="2" id="KW-1133">Transmembrane helix</keyword>
<keyword evidence="4" id="KW-1185">Reference proteome</keyword>
<dbReference type="AlphaFoldDB" id="B8C8D9"/>
<dbReference type="Proteomes" id="UP000001449">
    <property type="component" value="Chromosome 9"/>
</dbReference>
<dbReference type="InterPro" id="IPR029052">
    <property type="entry name" value="Metallo-depent_PP-like"/>
</dbReference>
<proteinExistence type="predicted"/>
<evidence type="ECO:0000313" key="3">
    <source>
        <dbReference type="EMBL" id="EED90270.1"/>
    </source>
</evidence>
<keyword evidence="2" id="KW-0472">Membrane</keyword>
<dbReference type="EMBL" id="CM000645">
    <property type="protein sequence ID" value="EED90270.1"/>
    <property type="molecule type" value="Genomic_DNA"/>
</dbReference>
<dbReference type="GeneID" id="7448087"/>
<organism evidence="3 4">
    <name type="scientific">Thalassiosira pseudonana</name>
    <name type="common">Marine diatom</name>
    <name type="synonym">Cyclotella nana</name>
    <dbReference type="NCBI Taxonomy" id="35128"/>
    <lineage>
        <taxon>Eukaryota</taxon>
        <taxon>Sar</taxon>
        <taxon>Stramenopiles</taxon>
        <taxon>Ochrophyta</taxon>
        <taxon>Bacillariophyta</taxon>
        <taxon>Coscinodiscophyceae</taxon>
        <taxon>Thalassiosirophycidae</taxon>
        <taxon>Thalassiosirales</taxon>
        <taxon>Thalassiosiraceae</taxon>
        <taxon>Thalassiosira</taxon>
    </lineage>
</organism>
<feature type="compositionally biased region" description="Polar residues" evidence="1">
    <location>
        <begin position="275"/>
        <end position="286"/>
    </location>
</feature>
<evidence type="ECO:0000313" key="4">
    <source>
        <dbReference type="Proteomes" id="UP000001449"/>
    </source>
</evidence>
<feature type="region of interest" description="Disordered" evidence="1">
    <location>
        <begin position="433"/>
        <end position="464"/>
    </location>
</feature>
<dbReference type="SUPFAM" id="SSF56300">
    <property type="entry name" value="Metallo-dependent phosphatases"/>
    <property type="match status" value="1"/>
</dbReference>
<dbReference type="Gene3D" id="3.60.21.10">
    <property type="match status" value="1"/>
</dbReference>
<feature type="compositionally biased region" description="Low complexity" evidence="1">
    <location>
        <begin position="439"/>
        <end position="449"/>
    </location>
</feature>
<dbReference type="KEGG" id="tps:THAPSDRAFT_8092"/>
<dbReference type="RefSeq" id="XP_002292295.1">
    <property type="nucleotide sequence ID" value="XM_002292259.1"/>
</dbReference>
<keyword evidence="2" id="KW-0812">Transmembrane</keyword>
<protein>
    <recommendedName>
        <fullName evidence="5">Calcineurin-like phosphoesterase domain-containing protein</fullName>
    </recommendedName>
</protein>
<feature type="compositionally biased region" description="Polar residues" evidence="1">
    <location>
        <begin position="390"/>
        <end position="408"/>
    </location>
</feature>
<evidence type="ECO:0008006" key="5">
    <source>
        <dbReference type="Google" id="ProtNLM"/>
    </source>
</evidence>
<reference evidence="3 4" key="1">
    <citation type="journal article" date="2004" name="Science">
        <title>The genome of the diatom Thalassiosira pseudonana: ecology, evolution, and metabolism.</title>
        <authorList>
            <person name="Armbrust E.V."/>
            <person name="Berges J.A."/>
            <person name="Bowler C."/>
            <person name="Green B.R."/>
            <person name="Martinez D."/>
            <person name="Putnam N.H."/>
            <person name="Zhou S."/>
            <person name="Allen A.E."/>
            <person name="Apt K.E."/>
            <person name="Bechner M."/>
            <person name="Brzezinski M.A."/>
            <person name="Chaal B.K."/>
            <person name="Chiovitti A."/>
            <person name="Davis A.K."/>
            <person name="Demarest M.S."/>
            <person name="Detter J.C."/>
            <person name="Glavina T."/>
            <person name="Goodstein D."/>
            <person name="Hadi M.Z."/>
            <person name="Hellsten U."/>
            <person name="Hildebrand M."/>
            <person name="Jenkins B.D."/>
            <person name="Jurka J."/>
            <person name="Kapitonov V.V."/>
            <person name="Kroger N."/>
            <person name="Lau W.W."/>
            <person name="Lane T.W."/>
            <person name="Larimer F.W."/>
            <person name="Lippmeier J.C."/>
            <person name="Lucas S."/>
            <person name="Medina M."/>
            <person name="Montsant A."/>
            <person name="Obornik M."/>
            <person name="Parker M.S."/>
            <person name="Palenik B."/>
            <person name="Pazour G.J."/>
            <person name="Richardson P.M."/>
            <person name="Rynearson T.A."/>
            <person name="Saito M.A."/>
            <person name="Schwartz D.C."/>
            <person name="Thamatrakoln K."/>
            <person name="Valentin K."/>
            <person name="Vardi A."/>
            <person name="Wilkerson F.P."/>
            <person name="Rokhsar D.S."/>
        </authorList>
    </citation>
    <scope>NUCLEOTIDE SEQUENCE [LARGE SCALE GENOMIC DNA]</scope>
    <source>
        <strain evidence="3 4">CCMP1335</strain>
    </source>
</reference>
<reference evidence="3 4" key="2">
    <citation type="journal article" date="2008" name="Nature">
        <title>The Phaeodactylum genome reveals the evolutionary history of diatom genomes.</title>
        <authorList>
            <person name="Bowler C."/>
            <person name="Allen A.E."/>
            <person name="Badger J.H."/>
            <person name="Grimwood J."/>
            <person name="Jabbari K."/>
            <person name="Kuo A."/>
            <person name="Maheswari U."/>
            <person name="Martens C."/>
            <person name="Maumus F."/>
            <person name="Otillar R.P."/>
            <person name="Rayko E."/>
            <person name="Salamov A."/>
            <person name="Vandepoele K."/>
            <person name="Beszteri B."/>
            <person name="Gruber A."/>
            <person name="Heijde M."/>
            <person name="Katinka M."/>
            <person name="Mock T."/>
            <person name="Valentin K."/>
            <person name="Verret F."/>
            <person name="Berges J.A."/>
            <person name="Brownlee C."/>
            <person name="Cadoret J.P."/>
            <person name="Chiovitti A."/>
            <person name="Choi C.J."/>
            <person name="Coesel S."/>
            <person name="De Martino A."/>
            <person name="Detter J.C."/>
            <person name="Durkin C."/>
            <person name="Falciatore A."/>
            <person name="Fournet J."/>
            <person name="Haruta M."/>
            <person name="Huysman M.J."/>
            <person name="Jenkins B.D."/>
            <person name="Jiroutova K."/>
            <person name="Jorgensen R.E."/>
            <person name="Joubert Y."/>
            <person name="Kaplan A."/>
            <person name="Kroger N."/>
            <person name="Kroth P.G."/>
            <person name="La Roche J."/>
            <person name="Lindquist E."/>
            <person name="Lommer M."/>
            <person name="Martin-Jezequel V."/>
            <person name="Lopez P.J."/>
            <person name="Lucas S."/>
            <person name="Mangogna M."/>
            <person name="McGinnis K."/>
            <person name="Medlin L.K."/>
            <person name="Montsant A."/>
            <person name="Oudot-Le Secq M.P."/>
            <person name="Napoli C."/>
            <person name="Obornik M."/>
            <person name="Parker M.S."/>
            <person name="Petit J.L."/>
            <person name="Porcel B.M."/>
            <person name="Poulsen N."/>
            <person name="Robison M."/>
            <person name="Rychlewski L."/>
            <person name="Rynearson T.A."/>
            <person name="Schmutz J."/>
            <person name="Shapiro H."/>
            <person name="Siaut M."/>
            <person name="Stanley M."/>
            <person name="Sussman M.R."/>
            <person name="Taylor A.R."/>
            <person name="Vardi A."/>
            <person name="von Dassow P."/>
            <person name="Vyverman W."/>
            <person name="Willis A."/>
            <person name="Wyrwicz L.S."/>
            <person name="Rokhsar D.S."/>
            <person name="Weissenbach J."/>
            <person name="Armbrust E.V."/>
            <person name="Green B.R."/>
            <person name="Van de Peer Y."/>
            <person name="Grigoriev I.V."/>
        </authorList>
    </citation>
    <scope>NUCLEOTIDE SEQUENCE [LARGE SCALE GENOMIC DNA]</scope>
    <source>
        <strain evidence="3 4">CCMP1335</strain>
    </source>
</reference>